<keyword evidence="2" id="KW-1185">Reference proteome</keyword>
<dbReference type="AlphaFoldDB" id="A0AAW1IT30"/>
<sequence>MSDIDSEQEGNEDVSTEMMFIAERVQVFPAILEKSQSDADQMTMSVVIANKMQSRKSLEEVTPKRINTKPTIHFFVANHLKRLHQKE</sequence>
<name>A0AAW1IT30_POPJA</name>
<dbReference type="Proteomes" id="UP001458880">
    <property type="component" value="Unassembled WGS sequence"/>
</dbReference>
<evidence type="ECO:0000313" key="1">
    <source>
        <dbReference type="EMBL" id="KAK9692760.1"/>
    </source>
</evidence>
<gene>
    <name evidence="1" type="ORF">QE152_g34934</name>
</gene>
<proteinExistence type="predicted"/>
<protein>
    <submittedName>
        <fullName evidence="1">Uncharacterized protein</fullName>
    </submittedName>
</protein>
<comment type="caution">
    <text evidence="1">The sequence shown here is derived from an EMBL/GenBank/DDBJ whole genome shotgun (WGS) entry which is preliminary data.</text>
</comment>
<organism evidence="1 2">
    <name type="scientific">Popillia japonica</name>
    <name type="common">Japanese beetle</name>
    <dbReference type="NCBI Taxonomy" id="7064"/>
    <lineage>
        <taxon>Eukaryota</taxon>
        <taxon>Metazoa</taxon>
        <taxon>Ecdysozoa</taxon>
        <taxon>Arthropoda</taxon>
        <taxon>Hexapoda</taxon>
        <taxon>Insecta</taxon>
        <taxon>Pterygota</taxon>
        <taxon>Neoptera</taxon>
        <taxon>Endopterygota</taxon>
        <taxon>Coleoptera</taxon>
        <taxon>Polyphaga</taxon>
        <taxon>Scarabaeiformia</taxon>
        <taxon>Scarabaeidae</taxon>
        <taxon>Rutelinae</taxon>
        <taxon>Popillia</taxon>
    </lineage>
</organism>
<accession>A0AAW1IT30</accession>
<evidence type="ECO:0000313" key="2">
    <source>
        <dbReference type="Proteomes" id="UP001458880"/>
    </source>
</evidence>
<dbReference type="EMBL" id="JASPKY010000568">
    <property type="protein sequence ID" value="KAK9692760.1"/>
    <property type="molecule type" value="Genomic_DNA"/>
</dbReference>
<reference evidence="1 2" key="1">
    <citation type="journal article" date="2024" name="BMC Genomics">
        <title>De novo assembly and annotation of Popillia japonica's genome with initial clues to its potential as an invasive pest.</title>
        <authorList>
            <person name="Cucini C."/>
            <person name="Boschi S."/>
            <person name="Funari R."/>
            <person name="Cardaioli E."/>
            <person name="Iannotti N."/>
            <person name="Marturano G."/>
            <person name="Paoli F."/>
            <person name="Bruttini M."/>
            <person name="Carapelli A."/>
            <person name="Frati F."/>
            <person name="Nardi F."/>
        </authorList>
    </citation>
    <scope>NUCLEOTIDE SEQUENCE [LARGE SCALE GENOMIC DNA]</scope>
    <source>
        <strain evidence="1">DMR45628</strain>
    </source>
</reference>